<feature type="compositionally biased region" description="Basic and acidic residues" evidence="4">
    <location>
        <begin position="53"/>
        <end position="66"/>
    </location>
</feature>
<dbReference type="SMART" id="SM00729">
    <property type="entry name" value="Elp3"/>
    <property type="match status" value="1"/>
</dbReference>
<evidence type="ECO:0000256" key="1">
    <source>
        <dbReference type="ARBA" id="ARBA00022723"/>
    </source>
</evidence>
<gene>
    <name evidence="6" type="ORF">ACFYG5_16485</name>
</gene>
<name>A0AB74UPI7_9GAMM</name>
<dbReference type="InterPro" id="IPR058240">
    <property type="entry name" value="rSAM_sf"/>
</dbReference>
<dbReference type="GO" id="GO:0046872">
    <property type="term" value="F:metal ion binding"/>
    <property type="evidence" value="ECO:0007669"/>
    <property type="project" value="UniProtKB-KW"/>
</dbReference>
<organism evidence="6">
    <name type="scientific">Rhodanobacter sp. FW102-FHT14D07</name>
    <dbReference type="NCBI Taxonomy" id="3351462"/>
    <lineage>
        <taxon>Bacteria</taxon>
        <taxon>Pseudomonadati</taxon>
        <taxon>Pseudomonadota</taxon>
        <taxon>Gammaproteobacteria</taxon>
        <taxon>Lysobacterales</taxon>
        <taxon>Rhodanobacteraceae</taxon>
        <taxon>Rhodanobacter</taxon>
    </lineage>
</organism>
<dbReference type="InterPro" id="IPR006638">
    <property type="entry name" value="Elp3/MiaA/NifB-like_rSAM"/>
</dbReference>
<evidence type="ECO:0000256" key="4">
    <source>
        <dbReference type="SAM" id="MobiDB-lite"/>
    </source>
</evidence>
<keyword evidence="3" id="KW-0411">Iron-sulfur</keyword>
<protein>
    <submittedName>
        <fullName evidence="6">PA0069 family radical SAM protein</fullName>
    </submittedName>
</protein>
<dbReference type="NCBIfam" id="NF033668">
    <property type="entry name" value="rSAM_PA0069"/>
    <property type="match status" value="1"/>
</dbReference>
<evidence type="ECO:0000313" key="6">
    <source>
        <dbReference type="EMBL" id="XIA18142.1"/>
    </source>
</evidence>
<reference evidence="6" key="1">
    <citation type="submission" date="2024-10" db="EMBL/GenBank/DDBJ databases">
        <authorList>
            <person name="Lesea H.P."/>
            <person name="Kuehl J.V."/>
            <person name="Chandonia J.-M."/>
        </authorList>
    </citation>
    <scope>NUCLEOTIDE SEQUENCE</scope>
    <source>
        <strain evidence="6">FW102-FHT14D07</strain>
    </source>
</reference>
<accession>A0AB74UPI7</accession>
<dbReference type="PANTHER" id="PTHR43432:SF3">
    <property type="entry name" value="SLR0285 PROTEIN"/>
    <property type="match status" value="1"/>
</dbReference>
<proteinExistence type="predicted"/>
<dbReference type="InterPro" id="IPR007197">
    <property type="entry name" value="rSAM"/>
</dbReference>
<keyword evidence="1" id="KW-0479">Metal-binding</keyword>
<dbReference type="GO" id="GO:0003824">
    <property type="term" value="F:catalytic activity"/>
    <property type="evidence" value="ECO:0007669"/>
    <property type="project" value="InterPro"/>
</dbReference>
<keyword evidence="2" id="KW-0408">Iron</keyword>
<dbReference type="EMBL" id="CP170721">
    <property type="protein sequence ID" value="XIA18142.1"/>
    <property type="molecule type" value="Genomic_DNA"/>
</dbReference>
<dbReference type="SFLD" id="SFLDS00029">
    <property type="entry name" value="Radical_SAM"/>
    <property type="match status" value="1"/>
</dbReference>
<dbReference type="InterPro" id="IPR040086">
    <property type="entry name" value="MJ0683-like"/>
</dbReference>
<evidence type="ECO:0000256" key="2">
    <source>
        <dbReference type="ARBA" id="ARBA00023004"/>
    </source>
</evidence>
<dbReference type="AlphaFoldDB" id="A0AB74UPI7"/>
<dbReference type="PANTHER" id="PTHR43432">
    <property type="entry name" value="SLR0285 PROTEIN"/>
    <property type="match status" value="1"/>
</dbReference>
<dbReference type="GO" id="GO:0051536">
    <property type="term" value="F:iron-sulfur cluster binding"/>
    <property type="evidence" value="ECO:0007669"/>
    <property type="project" value="UniProtKB-KW"/>
</dbReference>
<sequence length="372" mass="41056">MEDPAASQAPPPSAAPGAAIKGRGAASNPEGRFEHIRRQAEDDDWQSALLDEDAPRPRTEVTDERARSVISRNDSPDIAFTQAINPYRGCEHGCIYCFARPSHSYLNLSPGLDFETKIRAKGNLAEVLRAELAKPNYKVSPINIGSNTDPYQPIEKRWRLTRAALELLAECHHPCTLVTKNALVERDLDLLAPMAREGLVQVLVSVNSLDNRLAAKLEPRASAPHRRIKAIRALADAGVPVGVLVAPIIPALNDKDMEAVLAQAFDAGARSAGYTTLRLPWELKTLFREWLALHAPQRAGHVMSLLQQMNGGRDYDSNFATRMHGSGVFADLLRRRFDVACRRHGFGRARELSLDTSRFVPPRQASPQGELF</sequence>
<dbReference type="PROSITE" id="PS51918">
    <property type="entry name" value="RADICAL_SAM"/>
    <property type="match status" value="1"/>
</dbReference>
<feature type="domain" description="Radical SAM core" evidence="5">
    <location>
        <begin position="73"/>
        <end position="313"/>
    </location>
</feature>
<dbReference type="SUPFAM" id="SSF102114">
    <property type="entry name" value="Radical SAM enzymes"/>
    <property type="match status" value="1"/>
</dbReference>
<feature type="compositionally biased region" description="Basic and acidic residues" evidence="4">
    <location>
        <begin position="31"/>
        <end position="40"/>
    </location>
</feature>
<evidence type="ECO:0000256" key="3">
    <source>
        <dbReference type="ARBA" id="ARBA00023014"/>
    </source>
</evidence>
<dbReference type="SFLD" id="SFLDG01084">
    <property type="entry name" value="Uncharacterised_Radical_SAM_Su"/>
    <property type="match status" value="1"/>
</dbReference>
<dbReference type="Gene3D" id="3.80.30.30">
    <property type="match status" value="1"/>
</dbReference>
<feature type="region of interest" description="Disordered" evidence="4">
    <location>
        <begin position="1"/>
        <end position="66"/>
    </location>
</feature>
<dbReference type="Pfam" id="PF04055">
    <property type="entry name" value="Radical_SAM"/>
    <property type="match status" value="1"/>
</dbReference>
<dbReference type="RefSeq" id="WP_395120745.1">
    <property type="nucleotide sequence ID" value="NZ_CP170721.1"/>
</dbReference>
<dbReference type="CDD" id="cd01335">
    <property type="entry name" value="Radical_SAM"/>
    <property type="match status" value="1"/>
</dbReference>
<evidence type="ECO:0000259" key="5">
    <source>
        <dbReference type="PROSITE" id="PS51918"/>
    </source>
</evidence>